<evidence type="ECO:0000313" key="2">
    <source>
        <dbReference type="Proteomes" id="UP000276133"/>
    </source>
</evidence>
<dbReference type="Proteomes" id="UP000276133">
    <property type="component" value="Unassembled WGS sequence"/>
</dbReference>
<organism evidence="1 2">
    <name type="scientific">Brachionus plicatilis</name>
    <name type="common">Marine rotifer</name>
    <name type="synonym">Brachionus muelleri</name>
    <dbReference type="NCBI Taxonomy" id="10195"/>
    <lineage>
        <taxon>Eukaryota</taxon>
        <taxon>Metazoa</taxon>
        <taxon>Spiralia</taxon>
        <taxon>Gnathifera</taxon>
        <taxon>Rotifera</taxon>
        <taxon>Eurotatoria</taxon>
        <taxon>Monogononta</taxon>
        <taxon>Pseudotrocha</taxon>
        <taxon>Ploima</taxon>
        <taxon>Brachionidae</taxon>
        <taxon>Brachionus</taxon>
    </lineage>
</organism>
<dbReference type="EMBL" id="REGN01010846">
    <property type="protein sequence ID" value="RMZ98320.1"/>
    <property type="molecule type" value="Genomic_DNA"/>
</dbReference>
<comment type="caution">
    <text evidence="1">The sequence shown here is derived from an EMBL/GenBank/DDBJ whole genome shotgun (WGS) entry which is preliminary data.</text>
</comment>
<reference evidence="1 2" key="1">
    <citation type="journal article" date="2018" name="Sci. Rep.">
        <title>Genomic signatures of local adaptation to the degree of environmental predictability in rotifers.</title>
        <authorList>
            <person name="Franch-Gras L."/>
            <person name="Hahn C."/>
            <person name="Garcia-Roger E.M."/>
            <person name="Carmona M.J."/>
            <person name="Serra M."/>
            <person name="Gomez A."/>
        </authorList>
    </citation>
    <scope>NUCLEOTIDE SEQUENCE [LARGE SCALE GENOMIC DNA]</scope>
    <source>
        <strain evidence="1">HYR1</strain>
    </source>
</reference>
<gene>
    <name evidence="1" type="ORF">BpHYR1_047632</name>
</gene>
<proteinExistence type="predicted"/>
<accession>A0A3M7PHZ0</accession>
<sequence length="146" mass="17432">NFFVFKIIIPIFYSEKNIASLNLFFNPKTYFDLLFTCSDLFSSDYSLFYAYLAYFKFPKINIKNKAKYESSLIQLKLSFKFLSYFVITLRCQKWNEICGPKLRKRNIFKCARMLNLIDGKISHYFLKKTSSKSTKTQFQILINNSY</sequence>
<evidence type="ECO:0000313" key="1">
    <source>
        <dbReference type="EMBL" id="RMZ98320.1"/>
    </source>
</evidence>
<dbReference type="AlphaFoldDB" id="A0A3M7PHZ0"/>
<name>A0A3M7PHZ0_BRAPC</name>
<keyword evidence="2" id="KW-1185">Reference proteome</keyword>
<feature type="non-terminal residue" evidence="1">
    <location>
        <position position="1"/>
    </location>
</feature>
<protein>
    <submittedName>
        <fullName evidence="1">Uncharacterized protein</fullName>
    </submittedName>
</protein>